<evidence type="ECO:0000256" key="1">
    <source>
        <dbReference type="SAM" id="MobiDB-lite"/>
    </source>
</evidence>
<accession>A0ABR2H542</accession>
<dbReference type="EMBL" id="JAPFFF010000042">
    <property type="protein sequence ID" value="KAK8841315.1"/>
    <property type="molecule type" value="Genomic_DNA"/>
</dbReference>
<evidence type="ECO:0000313" key="3">
    <source>
        <dbReference type="Proteomes" id="UP001470230"/>
    </source>
</evidence>
<feature type="compositionally biased region" description="Low complexity" evidence="1">
    <location>
        <begin position="70"/>
        <end position="79"/>
    </location>
</feature>
<feature type="region of interest" description="Disordered" evidence="1">
    <location>
        <begin position="246"/>
        <end position="265"/>
    </location>
</feature>
<proteinExistence type="predicted"/>
<feature type="compositionally biased region" description="Polar residues" evidence="1">
    <location>
        <begin position="246"/>
        <end position="257"/>
    </location>
</feature>
<dbReference type="InterPro" id="IPR013783">
    <property type="entry name" value="Ig-like_fold"/>
</dbReference>
<feature type="region of interest" description="Disordered" evidence="1">
    <location>
        <begin position="981"/>
        <end position="1007"/>
    </location>
</feature>
<feature type="compositionally biased region" description="Pro residues" evidence="1">
    <location>
        <begin position="982"/>
        <end position="995"/>
    </location>
</feature>
<feature type="region of interest" description="Disordered" evidence="1">
    <location>
        <begin position="1174"/>
        <end position="1194"/>
    </location>
</feature>
<dbReference type="Proteomes" id="UP001470230">
    <property type="component" value="Unassembled WGS sequence"/>
</dbReference>
<feature type="region of interest" description="Disordered" evidence="1">
    <location>
        <begin position="1342"/>
        <end position="1373"/>
    </location>
</feature>
<feature type="region of interest" description="Disordered" evidence="1">
    <location>
        <begin position="49"/>
        <end position="116"/>
    </location>
</feature>
<name>A0ABR2H542_9EUKA</name>
<evidence type="ECO:0008006" key="4">
    <source>
        <dbReference type="Google" id="ProtNLM"/>
    </source>
</evidence>
<organism evidence="2 3">
    <name type="scientific">Tritrichomonas musculus</name>
    <dbReference type="NCBI Taxonomy" id="1915356"/>
    <lineage>
        <taxon>Eukaryota</taxon>
        <taxon>Metamonada</taxon>
        <taxon>Parabasalia</taxon>
        <taxon>Tritrichomonadida</taxon>
        <taxon>Tritrichomonadidae</taxon>
        <taxon>Tritrichomonas</taxon>
    </lineage>
</organism>
<protein>
    <recommendedName>
        <fullName evidence="4">Sperm-associated antigen 17</fullName>
    </recommendedName>
</protein>
<feature type="compositionally biased region" description="Basic and acidic residues" evidence="1">
    <location>
        <begin position="1351"/>
        <end position="1365"/>
    </location>
</feature>
<comment type="caution">
    <text evidence="2">The sequence shown here is derived from an EMBL/GenBank/DDBJ whole genome shotgun (WGS) entry which is preliminary data.</text>
</comment>
<feature type="compositionally biased region" description="Low complexity" evidence="1">
    <location>
        <begin position="86"/>
        <end position="98"/>
    </location>
</feature>
<feature type="compositionally biased region" description="Low complexity" evidence="1">
    <location>
        <begin position="49"/>
        <end position="61"/>
    </location>
</feature>
<evidence type="ECO:0000313" key="2">
    <source>
        <dbReference type="EMBL" id="KAK8841315.1"/>
    </source>
</evidence>
<sequence length="1562" mass="178005">MTQDITITPFFITFDVIGGCIDIQTIYDYIKSAYKKEVFILNANDYIDNSSRHSSSKNSDGSHSRRSKSKSPSSGNSNGKETDENSGSIQSGRGSRQSHNAPSNSTSRPRDNSRSVVKGFKARIESDLPKLIDNKRKFIAAQEKKRAQLEAAKNSHKKIPAAKLQAEEKPKFDGQVDVIYIITNFPYLPKQLNALFDGGIKLDAFIAFKSNDFQLDKLNKNDKSENAEKSDNRLIESLETPITDNSSTNLGSAVKSSRSMDPKKGTKKAAINGFSLDYTNNPNSYPPARWQSLQSEAPVSVSFIEITVGNDAESTFKMIVENVIQIQKAKADFQEFIEGRKFIHIPSSQPSQPQDLSHFQLFIEDNFELNQNMKSSRSQIKAGKGGIINNFTSSSSLSMNSKMTNPTVFVDAILSQLKSGDWYPVPTKKPPGKTEEYAQMFLNKSKDAARKVIVYPQRKQLEPIFEYLKEDSKSSSSFSIDFKKALPSVYEYLYKLIKWKLTYENMYACKSWCDFLKTPDNFHAYSGQKFDLMFQRINKNYKFGLPLNFFEWKDWSLSIEHENVSEVLETAVEEAGIVDTFFDEVVGLLFVFVMKPIPRNIGSFVPHVYMPLTMMVNTEWQTNIVNYSEKPSTVMINSNGTISSDQELEENAENSNNNNKKSRVPITPSFITKSYKNDQINSSLFYQLLPSLNDRFQNRENSIYKLPMYLTNSEEFTTPYFFEKSNMYVHIIRNCVHGQMTFNFKAFINKTFQLFSSQNSISILPVENICFYFTFPFTVTIFFYQQSICYDSSKLILKTAGETPIVVTKSGDLMFMKDQNTPLIVKKDGTIGQMLQKGKWTYVNKDGETYKPRFHKKKGKMVNSKVDLPHSSFYDGSKGIKTMIRPDGFEYVISKKGKRQIIFKNEIIVVQDDSKSISYDIPSFPMIEHNEENESLSFEIDKFKCVFKEKTAEIQCDEFSVVYKEGSILLKYNAVISAILPSQPPPTSPPQPSQPPKSSQNQTVADSNSEAIVNNVNCEVYITPSSVELKSGEKDVLFASRDGTEKKGELLIPDENGNEGSPSKKKKIEYIETHWGKLVPIKETYTEVQQMELHKIFSPRFFVVRSDLSATQYFRPDVFNLEGYREYRKTILHPAGDSVNIVTYHQEEQLPFLFIENKTLTKIDRVNLLKSVHIPKPPKKKNNQHEPKTAQTDNIRRPCTAIDLPKEQPPLGIQKVTNSMQPLNKNFLSAFIIDNVQNHDSPDAVLNTAYESHSKMNEIARRFQLLLTRALARAQDTYIDDIMPPPPPPKEVLRVPPQTPIPRLLDMQHNLYDLTAAGRYNANYWKCNESEFGFPIDETHKAEQPLSPRTKLHDPPRLFKPERKSSLSRPVTAMTSVKKQTAISRPFSANFLTQKSTTPVICPEIESKEILKPKVVQLNKTRIDLGTVFVGECKTGEISAKNSTLKPLRFNLSQFKSSGENNSNVLRALTIPGVIMPGLTVPVKIQLEAKCVDEIDTYFEFRTPIFSSKIQVTATVVKNPKIERKKKKVKKFPDIIIDLNDYEYDYEYEEEEEEEKKDNLSQ</sequence>
<dbReference type="Gene3D" id="2.60.40.10">
    <property type="entry name" value="Immunoglobulins"/>
    <property type="match status" value="1"/>
</dbReference>
<keyword evidence="3" id="KW-1185">Reference proteome</keyword>
<gene>
    <name evidence="2" type="ORF">M9Y10_027518</name>
</gene>
<reference evidence="2 3" key="1">
    <citation type="submission" date="2024-04" db="EMBL/GenBank/DDBJ databases">
        <title>Tritrichomonas musculus Genome.</title>
        <authorList>
            <person name="Alves-Ferreira E."/>
            <person name="Grigg M."/>
            <person name="Lorenzi H."/>
            <person name="Galac M."/>
        </authorList>
    </citation>
    <scope>NUCLEOTIDE SEQUENCE [LARGE SCALE GENOMIC DNA]</scope>
    <source>
        <strain evidence="2 3">EAF2021</strain>
    </source>
</reference>